<feature type="region of interest" description="Disordered" evidence="1">
    <location>
        <begin position="1"/>
        <end position="85"/>
    </location>
</feature>
<name>A0A3B1KIS4_ASTMX</name>
<dbReference type="Proteomes" id="UP000018467">
    <property type="component" value="Unassembled WGS sequence"/>
</dbReference>
<evidence type="ECO:0000256" key="1">
    <source>
        <dbReference type="SAM" id="MobiDB-lite"/>
    </source>
</evidence>
<keyword evidence="3" id="KW-1185">Reference proteome</keyword>
<feature type="compositionally biased region" description="Basic and acidic residues" evidence="1">
    <location>
        <begin position="30"/>
        <end position="39"/>
    </location>
</feature>
<evidence type="ECO:0000313" key="2">
    <source>
        <dbReference type="Ensembl" id="ENSAMXP00000054602.1"/>
    </source>
</evidence>
<evidence type="ECO:0000313" key="3">
    <source>
        <dbReference type="Proteomes" id="UP000018467"/>
    </source>
</evidence>
<reference evidence="3" key="2">
    <citation type="journal article" date="2014" name="Nat. Commun.">
        <title>The cavefish genome reveals candidate genes for eye loss.</title>
        <authorList>
            <person name="McGaugh S.E."/>
            <person name="Gross J.B."/>
            <person name="Aken B."/>
            <person name="Blin M."/>
            <person name="Borowsky R."/>
            <person name="Chalopin D."/>
            <person name="Hinaux H."/>
            <person name="Jeffery W.R."/>
            <person name="Keene A."/>
            <person name="Ma L."/>
            <person name="Minx P."/>
            <person name="Murphy D."/>
            <person name="O'Quin K.E."/>
            <person name="Retaux S."/>
            <person name="Rohner N."/>
            <person name="Searle S.M."/>
            <person name="Stahl B.A."/>
            <person name="Tabin C."/>
            <person name="Volff J.N."/>
            <person name="Yoshizawa M."/>
            <person name="Warren W.C."/>
        </authorList>
    </citation>
    <scope>NUCLEOTIDE SEQUENCE [LARGE SCALE GENOMIC DNA]</scope>
    <source>
        <strain evidence="3">female</strain>
    </source>
</reference>
<protein>
    <submittedName>
        <fullName evidence="2">Uncharacterized protein</fullName>
    </submittedName>
</protein>
<organism evidence="2 3">
    <name type="scientific">Astyanax mexicanus</name>
    <name type="common">Blind cave fish</name>
    <name type="synonym">Astyanax fasciatus mexicanus</name>
    <dbReference type="NCBI Taxonomy" id="7994"/>
    <lineage>
        <taxon>Eukaryota</taxon>
        <taxon>Metazoa</taxon>
        <taxon>Chordata</taxon>
        <taxon>Craniata</taxon>
        <taxon>Vertebrata</taxon>
        <taxon>Euteleostomi</taxon>
        <taxon>Actinopterygii</taxon>
        <taxon>Neopterygii</taxon>
        <taxon>Teleostei</taxon>
        <taxon>Ostariophysi</taxon>
        <taxon>Characiformes</taxon>
        <taxon>Characoidei</taxon>
        <taxon>Acestrorhamphidae</taxon>
        <taxon>Acestrorhamphinae</taxon>
        <taxon>Astyanax</taxon>
    </lineage>
</organism>
<dbReference type="Ensembl" id="ENSAMXT00000035184.1">
    <property type="protein sequence ID" value="ENSAMXP00000054602.1"/>
    <property type="gene ID" value="ENSAMXG00000037319.1"/>
</dbReference>
<reference evidence="2" key="3">
    <citation type="submission" date="2025-08" db="UniProtKB">
        <authorList>
            <consortium name="Ensembl"/>
        </authorList>
    </citation>
    <scope>IDENTIFICATION</scope>
</reference>
<dbReference type="AlphaFoldDB" id="A0A3B1KIS4"/>
<proteinExistence type="predicted"/>
<accession>A0A3B1KIS4</accession>
<dbReference type="InParanoid" id="A0A3B1KIS4"/>
<feature type="compositionally biased region" description="Basic and acidic residues" evidence="1">
    <location>
        <begin position="1"/>
        <end position="14"/>
    </location>
</feature>
<dbReference type="Bgee" id="ENSAMXG00000037319">
    <property type="expression patterns" value="Expressed in embryo"/>
</dbReference>
<reference evidence="3" key="1">
    <citation type="submission" date="2013-03" db="EMBL/GenBank/DDBJ databases">
        <authorList>
            <person name="Jeffery W."/>
            <person name="Warren W."/>
            <person name="Wilson R.K."/>
        </authorList>
    </citation>
    <scope>NUCLEOTIDE SEQUENCE</scope>
    <source>
        <strain evidence="3">female</strain>
    </source>
</reference>
<feature type="compositionally biased region" description="Low complexity" evidence="1">
    <location>
        <begin position="45"/>
        <end position="65"/>
    </location>
</feature>
<sequence>VLEDDEPHHVDRQPQRALDGLGGDGEEEGGQEHGVGERAHHLHPAQAVGAALRAAAARQAGGHQAHAQRHHVGQHVEGVRDQRDGVPRVARHDLRHEEHHGFCTLGPKVVPHWNSCISETACAHF</sequence>
<dbReference type="GeneTree" id="ENSGT00940000179241"/>
<reference evidence="2" key="4">
    <citation type="submission" date="2025-09" db="UniProtKB">
        <authorList>
            <consortium name="Ensembl"/>
        </authorList>
    </citation>
    <scope>IDENTIFICATION</scope>
</reference>